<dbReference type="EMBL" id="JAODUP010001273">
    <property type="protein sequence ID" value="KAK2140704.1"/>
    <property type="molecule type" value="Genomic_DNA"/>
</dbReference>
<dbReference type="Proteomes" id="UP001208570">
    <property type="component" value="Unassembled WGS sequence"/>
</dbReference>
<organism evidence="1 2">
    <name type="scientific">Paralvinella palmiformis</name>
    <dbReference type="NCBI Taxonomy" id="53620"/>
    <lineage>
        <taxon>Eukaryota</taxon>
        <taxon>Metazoa</taxon>
        <taxon>Spiralia</taxon>
        <taxon>Lophotrochozoa</taxon>
        <taxon>Annelida</taxon>
        <taxon>Polychaeta</taxon>
        <taxon>Sedentaria</taxon>
        <taxon>Canalipalpata</taxon>
        <taxon>Terebellida</taxon>
        <taxon>Terebelliformia</taxon>
        <taxon>Alvinellidae</taxon>
        <taxon>Paralvinella</taxon>
    </lineage>
</organism>
<name>A0AAD9IU15_9ANNE</name>
<keyword evidence="2" id="KW-1185">Reference proteome</keyword>
<dbReference type="AlphaFoldDB" id="A0AAD9IU15"/>
<accession>A0AAD9IU15</accession>
<evidence type="ECO:0000313" key="1">
    <source>
        <dbReference type="EMBL" id="KAK2140704.1"/>
    </source>
</evidence>
<proteinExistence type="predicted"/>
<evidence type="ECO:0000313" key="2">
    <source>
        <dbReference type="Proteomes" id="UP001208570"/>
    </source>
</evidence>
<reference evidence="1" key="1">
    <citation type="journal article" date="2023" name="Mol. Biol. Evol.">
        <title>Third-Generation Sequencing Reveals the Adaptive Role of the Epigenome in Three Deep-Sea Polychaetes.</title>
        <authorList>
            <person name="Perez M."/>
            <person name="Aroh O."/>
            <person name="Sun Y."/>
            <person name="Lan Y."/>
            <person name="Juniper S.K."/>
            <person name="Young C.R."/>
            <person name="Angers B."/>
            <person name="Qian P.Y."/>
        </authorList>
    </citation>
    <scope>NUCLEOTIDE SEQUENCE</scope>
    <source>
        <strain evidence="1">P08H-3</strain>
    </source>
</reference>
<sequence length="138" mass="16140">MVSFKLNLKKTMFRKCNDYFNVDKGNSVIAHTRVRLGLNPLNQQMYTLRIVPSPICHRCNTNEEKSPSHHFLRCHSHSVTKITLLQKLKLTMDLLSIYPSNMFLLTNLLIQGYPNLTFVQNVQLFHIIEEFTTNSVRF</sequence>
<protein>
    <submittedName>
        <fullName evidence="1">Uncharacterized protein</fullName>
    </submittedName>
</protein>
<gene>
    <name evidence="1" type="ORF">LSH36_1274g00030</name>
</gene>
<comment type="caution">
    <text evidence="1">The sequence shown here is derived from an EMBL/GenBank/DDBJ whole genome shotgun (WGS) entry which is preliminary data.</text>
</comment>